<proteinExistence type="predicted"/>
<evidence type="ECO:0000256" key="1">
    <source>
        <dbReference type="SAM" id="MobiDB-lite"/>
    </source>
</evidence>
<keyword evidence="3" id="KW-1185">Reference proteome</keyword>
<accession>A0A319CUJ6</accession>
<sequence length="76" mass="8550">MGLKVGGWWVGPVVLVDTHEARRCHNGAAGPEKKRRRWRGRRSEAQERRCPGFYKTETVAAATASLPFGIILSRYP</sequence>
<dbReference type="EMBL" id="KZ826059">
    <property type="protein sequence ID" value="PYH88906.1"/>
    <property type="molecule type" value="Genomic_DNA"/>
</dbReference>
<gene>
    <name evidence="2" type="ORF">BO71DRAFT_123771</name>
</gene>
<organism evidence="2 3">
    <name type="scientific">Aspergillus ellipticus CBS 707.79</name>
    <dbReference type="NCBI Taxonomy" id="1448320"/>
    <lineage>
        <taxon>Eukaryota</taxon>
        <taxon>Fungi</taxon>
        <taxon>Dikarya</taxon>
        <taxon>Ascomycota</taxon>
        <taxon>Pezizomycotina</taxon>
        <taxon>Eurotiomycetes</taxon>
        <taxon>Eurotiomycetidae</taxon>
        <taxon>Eurotiales</taxon>
        <taxon>Aspergillaceae</taxon>
        <taxon>Aspergillus</taxon>
        <taxon>Aspergillus subgen. Circumdati</taxon>
    </lineage>
</organism>
<protein>
    <submittedName>
        <fullName evidence="2">Uncharacterized protein</fullName>
    </submittedName>
</protein>
<dbReference type="AlphaFoldDB" id="A0A319CUJ6"/>
<reference evidence="2 3" key="1">
    <citation type="submission" date="2018-02" db="EMBL/GenBank/DDBJ databases">
        <title>The genomes of Aspergillus section Nigri reveals drivers in fungal speciation.</title>
        <authorList>
            <consortium name="DOE Joint Genome Institute"/>
            <person name="Vesth T.C."/>
            <person name="Nybo J."/>
            <person name="Theobald S."/>
            <person name="Brandl J."/>
            <person name="Frisvad J.C."/>
            <person name="Nielsen K.F."/>
            <person name="Lyhne E.K."/>
            <person name="Kogle M.E."/>
            <person name="Kuo A."/>
            <person name="Riley R."/>
            <person name="Clum A."/>
            <person name="Nolan M."/>
            <person name="Lipzen A."/>
            <person name="Salamov A."/>
            <person name="Henrissat B."/>
            <person name="Wiebenga A."/>
            <person name="De vries R.P."/>
            <person name="Grigoriev I.V."/>
            <person name="Mortensen U.H."/>
            <person name="Andersen M.R."/>
            <person name="Baker S.E."/>
        </authorList>
    </citation>
    <scope>NUCLEOTIDE SEQUENCE [LARGE SCALE GENOMIC DNA]</scope>
    <source>
        <strain evidence="2 3">CBS 707.79</strain>
    </source>
</reference>
<evidence type="ECO:0000313" key="2">
    <source>
        <dbReference type="EMBL" id="PYH88906.1"/>
    </source>
</evidence>
<evidence type="ECO:0000313" key="3">
    <source>
        <dbReference type="Proteomes" id="UP000247810"/>
    </source>
</evidence>
<dbReference type="Proteomes" id="UP000247810">
    <property type="component" value="Unassembled WGS sequence"/>
</dbReference>
<feature type="region of interest" description="Disordered" evidence="1">
    <location>
        <begin position="26"/>
        <end position="45"/>
    </location>
</feature>
<name>A0A319CUJ6_9EURO</name>
<dbReference type="VEuPathDB" id="FungiDB:BO71DRAFT_123771"/>